<dbReference type="PANTHER" id="PTHR43731:SF14">
    <property type="entry name" value="PRESENILIN-ASSOCIATED RHOMBOID-LIKE PROTEIN, MITOCHONDRIAL"/>
    <property type="match status" value="1"/>
</dbReference>
<feature type="transmembrane region" description="Helical" evidence="7">
    <location>
        <begin position="238"/>
        <end position="256"/>
    </location>
</feature>
<evidence type="ECO:0000256" key="1">
    <source>
        <dbReference type="ARBA" id="ARBA00004141"/>
    </source>
</evidence>
<dbReference type="EMBL" id="JAUHJR010000002">
    <property type="protein sequence ID" value="MDN4161190.1"/>
    <property type="molecule type" value="Genomic_DNA"/>
</dbReference>
<keyword evidence="10" id="KW-1185">Reference proteome</keyword>
<evidence type="ECO:0000256" key="3">
    <source>
        <dbReference type="ARBA" id="ARBA00022692"/>
    </source>
</evidence>
<dbReference type="InterPro" id="IPR035952">
    <property type="entry name" value="Rhomboid-like_sf"/>
</dbReference>
<keyword evidence="3 7" id="KW-0812">Transmembrane</keyword>
<dbReference type="SUPFAM" id="SSF144091">
    <property type="entry name" value="Rhomboid-like"/>
    <property type="match status" value="1"/>
</dbReference>
<dbReference type="RefSeq" id="WP_300960111.1">
    <property type="nucleotide sequence ID" value="NZ_JAUHJR010000002.1"/>
</dbReference>
<dbReference type="GO" id="GO:0006508">
    <property type="term" value="P:proteolysis"/>
    <property type="evidence" value="ECO:0007669"/>
    <property type="project" value="UniProtKB-KW"/>
</dbReference>
<comment type="subcellular location">
    <subcellularLocation>
        <location evidence="1">Membrane</location>
        <topology evidence="1">Multi-pass membrane protein</topology>
    </subcellularLocation>
</comment>
<evidence type="ECO:0000256" key="2">
    <source>
        <dbReference type="ARBA" id="ARBA00009045"/>
    </source>
</evidence>
<dbReference type="PANTHER" id="PTHR43731">
    <property type="entry name" value="RHOMBOID PROTEASE"/>
    <property type="match status" value="1"/>
</dbReference>
<feature type="transmembrane region" description="Helical" evidence="7">
    <location>
        <begin position="262"/>
        <end position="279"/>
    </location>
</feature>
<dbReference type="GO" id="GO:0008233">
    <property type="term" value="F:peptidase activity"/>
    <property type="evidence" value="ECO:0007669"/>
    <property type="project" value="UniProtKB-KW"/>
</dbReference>
<feature type="domain" description="Peptidase S54 rhomboid" evidence="8">
    <location>
        <begin position="147"/>
        <end position="279"/>
    </location>
</feature>
<evidence type="ECO:0000256" key="7">
    <source>
        <dbReference type="SAM" id="Phobius"/>
    </source>
</evidence>
<evidence type="ECO:0000313" key="9">
    <source>
        <dbReference type="EMBL" id="MDN4161190.1"/>
    </source>
</evidence>
<gene>
    <name evidence="9" type="ORF">QWY29_07460</name>
</gene>
<name>A0ABT8ESR6_9ACTN</name>
<feature type="transmembrane region" description="Helical" evidence="7">
    <location>
        <begin position="157"/>
        <end position="176"/>
    </location>
</feature>
<feature type="transmembrane region" description="Helical" evidence="7">
    <location>
        <begin position="291"/>
        <end position="311"/>
    </location>
</feature>
<organism evidence="9 10">
    <name type="scientific">Nocardioides abyssi</name>
    <dbReference type="NCBI Taxonomy" id="3058370"/>
    <lineage>
        <taxon>Bacteria</taxon>
        <taxon>Bacillati</taxon>
        <taxon>Actinomycetota</taxon>
        <taxon>Actinomycetes</taxon>
        <taxon>Propionibacteriales</taxon>
        <taxon>Nocardioidaceae</taxon>
        <taxon>Nocardioides</taxon>
    </lineage>
</organism>
<feature type="transmembrane region" description="Helical" evidence="7">
    <location>
        <begin position="80"/>
        <end position="100"/>
    </location>
</feature>
<sequence>MTEPQHPTPEAGVPVCYRHPDRESHIRCQRCGRPICPDCMRDAAVGFQCPDCVAEGARTTRSARTAYGGLRPTKAGSTSIAIIAVNVAVWVAVLVTGGAASRLADLLALRARGLCTTGDGFFYPQVPDSATCATAAGTTWLPGVADGAVWQVLTSGFTHQAVLHIAFNMFALYVLGPQLELALGRARFLALYFLSLLAGSAVVLWFAGELQATLGASGAVYGLFAALFVLARKVGGDVRQLGILIAVNVVITFAVPGISWQGHLGGFIGGLLVALVLVYSPRGPKRATYQVAGLALISLIVLGAIAARALVLA</sequence>
<feature type="transmembrane region" description="Helical" evidence="7">
    <location>
        <begin position="213"/>
        <end position="231"/>
    </location>
</feature>
<keyword evidence="9" id="KW-0645">Protease</keyword>
<dbReference type="InterPro" id="IPR050925">
    <property type="entry name" value="Rhomboid_protease_S54"/>
</dbReference>
<evidence type="ECO:0000313" key="10">
    <source>
        <dbReference type="Proteomes" id="UP001168537"/>
    </source>
</evidence>
<dbReference type="Pfam" id="PF01694">
    <property type="entry name" value="Rhomboid"/>
    <property type="match status" value="1"/>
</dbReference>
<evidence type="ECO:0000256" key="5">
    <source>
        <dbReference type="ARBA" id="ARBA00022989"/>
    </source>
</evidence>
<dbReference type="EC" id="3.4.21.-" evidence="9"/>
<comment type="caution">
    <text evidence="9">The sequence shown here is derived from an EMBL/GenBank/DDBJ whole genome shotgun (WGS) entry which is preliminary data.</text>
</comment>
<dbReference type="InterPro" id="IPR022764">
    <property type="entry name" value="Peptidase_S54_rhomboid_dom"/>
</dbReference>
<feature type="transmembrane region" description="Helical" evidence="7">
    <location>
        <begin position="188"/>
        <end position="207"/>
    </location>
</feature>
<protein>
    <submittedName>
        <fullName evidence="9">Rhomboid family intramembrane serine protease</fullName>
        <ecNumber evidence="9">3.4.21.-</ecNumber>
    </submittedName>
</protein>
<evidence type="ECO:0000259" key="8">
    <source>
        <dbReference type="Pfam" id="PF01694"/>
    </source>
</evidence>
<keyword evidence="5 7" id="KW-1133">Transmembrane helix</keyword>
<reference evidence="9" key="1">
    <citation type="submission" date="2023-06" db="EMBL/GenBank/DDBJ databases">
        <title>Draft genome sequence of Nocardioides sp. SOB72.</title>
        <authorList>
            <person name="Zhang G."/>
        </authorList>
    </citation>
    <scope>NUCLEOTIDE SEQUENCE</scope>
    <source>
        <strain evidence="9">SOB72</strain>
    </source>
</reference>
<keyword evidence="6 7" id="KW-0472">Membrane</keyword>
<dbReference type="Proteomes" id="UP001168537">
    <property type="component" value="Unassembled WGS sequence"/>
</dbReference>
<proteinExistence type="inferred from homology"/>
<evidence type="ECO:0000256" key="4">
    <source>
        <dbReference type="ARBA" id="ARBA00022801"/>
    </source>
</evidence>
<evidence type="ECO:0000256" key="6">
    <source>
        <dbReference type="ARBA" id="ARBA00023136"/>
    </source>
</evidence>
<dbReference type="Gene3D" id="1.20.1540.10">
    <property type="entry name" value="Rhomboid-like"/>
    <property type="match status" value="1"/>
</dbReference>
<comment type="similarity">
    <text evidence="2">Belongs to the peptidase S54 family.</text>
</comment>
<keyword evidence="4 9" id="KW-0378">Hydrolase</keyword>
<accession>A0ABT8ESR6</accession>